<evidence type="ECO:0000256" key="1">
    <source>
        <dbReference type="SAM" id="MobiDB-lite"/>
    </source>
</evidence>
<feature type="domain" description="DUF4145" evidence="2">
    <location>
        <begin position="24"/>
        <end position="105"/>
    </location>
</feature>
<keyword evidence="4" id="KW-1185">Reference proteome</keyword>
<reference evidence="3 4" key="1">
    <citation type="submission" date="2006-08" db="EMBL/GenBank/DDBJ databases">
        <title>Complete sequence of Shewanella frigidimarina NCIMB 400.</title>
        <authorList>
            <consortium name="US DOE Joint Genome Institute"/>
            <person name="Copeland A."/>
            <person name="Lucas S."/>
            <person name="Lapidus A."/>
            <person name="Barry K."/>
            <person name="Detter J.C."/>
            <person name="Glavina del Rio T."/>
            <person name="Hammon N."/>
            <person name="Israni S."/>
            <person name="Dalin E."/>
            <person name="Tice H."/>
            <person name="Pitluck S."/>
            <person name="Fredrickson J.K."/>
            <person name="Kolker E."/>
            <person name="McCuel L.A."/>
            <person name="DiChristina T."/>
            <person name="Nealson K.H."/>
            <person name="Newman D."/>
            <person name="Tiedje J.M."/>
            <person name="Zhou J."/>
            <person name="Romine M.F."/>
            <person name="Culley D.E."/>
            <person name="Serres M."/>
            <person name="Chertkov O."/>
            <person name="Brettin T."/>
            <person name="Bruce D."/>
            <person name="Han C."/>
            <person name="Tapia R."/>
            <person name="Gilna P."/>
            <person name="Schmutz J."/>
            <person name="Larimer F."/>
            <person name="Land M."/>
            <person name="Hauser L."/>
            <person name="Kyrpides N."/>
            <person name="Mikhailova N."/>
            <person name="Richardson P."/>
        </authorList>
    </citation>
    <scope>NUCLEOTIDE SEQUENCE [LARGE SCALE GENOMIC DNA]</scope>
    <source>
        <strain evidence="3 4">NCIMB 400</strain>
    </source>
</reference>
<name>Q089B3_SHEFN</name>
<evidence type="ECO:0000313" key="4">
    <source>
        <dbReference type="Proteomes" id="UP000000684"/>
    </source>
</evidence>
<evidence type="ECO:0000259" key="2">
    <source>
        <dbReference type="Pfam" id="PF13643"/>
    </source>
</evidence>
<dbReference type="InterPro" id="IPR050767">
    <property type="entry name" value="Sel1_AlgK"/>
</dbReference>
<dbReference type="SMART" id="SM00671">
    <property type="entry name" value="SEL1"/>
    <property type="match status" value="5"/>
</dbReference>
<dbReference type="Pfam" id="PF13643">
    <property type="entry name" value="DUF4145"/>
    <property type="match status" value="1"/>
</dbReference>
<dbReference type="PANTHER" id="PTHR11102">
    <property type="entry name" value="SEL-1-LIKE PROTEIN"/>
    <property type="match status" value="1"/>
</dbReference>
<dbReference type="Gene3D" id="1.25.40.10">
    <property type="entry name" value="Tetratricopeptide repeat domain"/>
    <property type="match status" value="1"/>
</dbReference>
<organism evidence="3 4">
    <name type="scientific">Shewanella frigidimarina (strain NCIMB 400)</name>
    <dbReference type="NCBI Taxonomy" id="318167"/>
    <lineage>
        <taxon>Bacteria</taxon>
        <taxon>Pseudomonadati</taxon>
        <taxon>Pseudomonadota</taxon>
        <taxon>Gammaproteobacteria</taxon>
        <taxon>Alteromonadales</taxon>
        <taxon>Shewanellaceae</taxon>
        <taxon>Shewanella</taxon>
    </lineage>
</organism>
<dbReference type="InterPro" id="IPR011990">
    <property type="entry name" value="TPR-like_helical_dom_sf"/>
</dbReference>
<dbReference type="OrthoDB" id="5365194at2"/>
<dbReference type="RefSeq" id="WP_011635779.1">
    <property type="nucleotide sequence ID" value="NC_008345.1"/>
</dbReference>
<feature type="region of interest" description="Disordered" evidence="1">
    <location>
        <begin position="185"/>
        <end position="217"/>
    </location>
</feature>
<dbReference type="InterPro" id="IPR006597">
    <property type="entry name" value="Sel1-like"/>
</dbReference>
<sequence>MLNDIEFINGFSTELSDDYRLAKSYVRDIPTQALVYIRSFTHKLAAQLAVQHGVTFTSANLYDRIEQLNQRRVIDVAAVRALHRLRSDGNRGAHPEKYHLTQTQLVNIAEKSIHQILQVIEKLYPSLHPGVAPHYQFEAFDSFAGRDLCYRAVMKNDPEAQYLVGMSLKAKGLMLQEQERALAQTTDDSLLASSNSSSASSSSTSSSSNSAESNTPSLISTTVEQTSADVFAQAAHWFHIASAHHQAALFEHGVSLLHGYSGAENPATGEAFIAQAAAQGIVNAQALLGFFYLVGSDQFEVDINQAETLLTLAANAEDAEAMSNLGVLFYQNQQFEQAYLWINKAAQTGYPHAQYHLALMLEQGEGCQIDLATSQQWMQEAAEQGQLDAMLRCSSDILHDDDASQEQLNIAEHYLHEVIKYGRNVTAMIELSVALADGILGRIDVVQAAYLLQQANLHANEIQRQVIEPLWQSLQMQIDSVIALNPTEDELATLQQAKCLLA</sequence>
<evidence type="ECO:0000313" key="3">
    <source>
        <dbReference type="EMBL" id="ABI70152.1"/>
    </source>
</evidence>
<dbReference type="HOGENOM" id="CLU_555359_0_0_6"/>
<dbReference type="InterPro" id="IPR025285">
    <property type="entry name" value="DUF4145"/>
</dbReference>
<dbReference type="Pfam" id="PF08238">
    <property type="entry name" value="Sel1"/>
    <property type="match status" value="5"/>
</dbReference>
<dbReference type="KEGG" id="sfr:Sfri_0289"/>
<dbReference type="GeneID" id="41835660"/>
<dbReference type="AlphaFoldDB" id="Q089B3"/>
<dbReference type="PANTHER" id="PTHR11102:SF160">
    <property type="entry name" value="ERAD-ASSOCIATED E3 UBIQUITIN-PROTEIN LIGASE COMPONENT HRD3"/>
    <property type="match status" value="1"/>
</dbReference>
<protein>
    <submittedName>
        <fullName evidence="3">Sel1 domain protein repeat-containing protein</fullName>
    </submittedName>
</protein>
<dbReference type="STRING" id="318167.Sfri_0289"/>
<dbReference type="Proteomes" id="UP000000684">
    <property type="component" value="Chromosome"/>
</dbReference>
<gene>
    <name evidence="3" type="ordered locus">Sfri_0289</name>
</gene>
<dbReference type="SUPFAM" id="SSF81901">
    <property type="entry name" value="HCP-like"/>
    <property type="match status" value="1"/>
</dbReference>
<proteinExistence type="predicted"/>
<accession>Q089B3</accession>
<dbReference type="EMBL" id="CP000447">
    <property type="protein sequence ID" value="ABI70152.1"/>
    <property type="molecule type" value="Genomic_DNA"/>
</dbReference>
<dbReference type="eggNOG" id="COG0790">
    <property type="taxonomic scope" value="Bacteria"/>
</dbReference>
<feature type="compositionally biased region" description="Low complexity" evidence="1">
    <location>
        <begin position="189"/>
        <end position="217"/>
    </location>
</feature>